<reference evidence="3 4" key="1">
    <citation type="submission" date="2019-07" db="EMBL/GenBank/DDBJ databases">
        <title>Genome sequence of 2 isolates from Red Sea Mangroves.</title>
        <authorList>
            <person name="Sefrji F."/>
            <person name="Michoud G."/>
            <person name="Merlino G."/>
            <person name="Daffonchio D."/>
        </authorList>
    </citation>
    <scope>NUCLEOTIDE SEQUENCE [LARGE SCALE GENOMIC DNA]</scope>
    <source>
        <strain evidence="3 4">R1DC41</strain>
    </source>
</reference>
<evidence type="ECO:0000256" key="1">
    <source>
        <dbReference type="SAM" id="Phobius"/>
    </source>
</evidence>
<dbReference type="InterPro" id="IPR012340">
    <property type="entry name" value="NA-bd_OB-fold"/>
</dbReference>
<dbReference type="InterPro" id="IPR058653">
    <property type="entry name" value="NfeD2_TM"/>
</dbReference>
<keyword evidence="1" id="KW-1133">Transmembrane helix</keyword>
<dbReference type="Proteomes" id="UP000593626">
    <property type="component" value="Chromosome"/>
</dbReference>
<dbReference type="EMBL" id="CP049742">
    <property type="protein sequence ID" value="QPC45743.1"/>
    <property type="molecule type" value="Genomic_DNA"/>
</dbReference>
<protein>
    <recommendedName>
        <fullName evidence="2">Membrane protein NfeD2 N-terminal transmembrane domain-containing protein</fullName>
    </recommendedName>
</protein>
<evidence type="ECO:0000259" key="2">
    <source>
        <dbReference type="Pfam" id="PF25842"/>
    </source>
</evidence>
<feature type="transmembrane region" description="Helical" evidence="1">
    <location>
        <begin position="12"/>
        <end position="29"/>
    </location>
</feature>
<keyword evidence="4" id="KW-1185">Reference proteome</keyword>
<keyword evidence="1" id="KW-0472">Membrane</keyword>
<evidence type="ECO:0000313" key="3">
    <source>
        <dbReference type="EMBL" id="QPC45743.1"/>
    </source>
</evidence>
<sequence length="173" mass="18537">MLEGIALQDWYLYILIAMTGVTVLYLFFGDVAEGAFAGIDWLNPVLIFSFITFTAGSAYIGELLTSFSSILILIGSALASIGITTLLNIFVLIPLSSAEESLVYTEESLKGRIAKVIISIPKDGYGEIVLEGNGGTISKSAQGYENEDIPEGSHVLVIDVEHGVAVVMPYKPI</sequence>
<feature type="transmembrane region" description="Helical" evidence="1">
    <location>
        <begin position="41"/>
        <end position="61"/>
    </location>
</feature>
<name>A0A7S8HEH5_9BACI</name>
<feature type="transmembrane region" description="Helical" evidence="1">
    <location>
        <begin position="67"/>
        <end position="93"/>
    </location>
</feature>
<accession>A0A7S8HEH5</accession>
<dbReference type="Gene3D" id="2.40.50.140">
    <property type="entry name" value="Nucleic acid-binding proteins"/>
    <property type="match status" value="1"/>
</dbReference>
<gene>
    <name evidence="3" type="ORF">G8O30_01530</name>
</gene>
<dbReference type="RefSeq" id="WP_239673261.1">
    <property type="nucleotide sequence ID" value="NZ_CP049742.1"/>
</dbReference>
<proteinExistence type="predicted"/>
<evidence type="ECO:0000313" key="4">
    <source>
        <dbReference type="Proteomes" id="UP000593626"/>
    </source>
</evidence>
<keyword evidence="1" id="KW-0812">Transmembrane</keyword>
<organism evidence="3 4">
    <name type="scientific">Mangrovibacillus cuniculi</name>
    <dbReference type="NCBI Taxonomy" id="2593652"/>
    <lineage>
        <taxon>Bacteria</taxon>
        <taxon>Bacillati</taxon>
        <taxon>Bacillota</taxon>
        <taxon>Bacilli</taxon>
        <taxon>Bacillales</taxon>
        <taxon>Bacillaceae</taxon>
        <taxon>Mangrovibacillus</taxon>
    </lineage>
</organism>
<dbReference type="KEGG" id="mcui:G8O30_01530"/>
<dbReference type="Pfam" id="PF25842">
    <property type="entry name" value="NfeD_TM"/>
    <property type="match status" value="1"/>
</dbReference>
<dbReference type="AlphaFoldDB" id="A0A7S8HEH5"/>
<feature type="domain" description="Membrane protein NfeD2 N-terminal transmembrane" evidence="2">
    <location>
        <begin position="6"/>
        <end position="100"/>
    </location>
</feature>